<reference evidence="2" key="1">
    <citation type="submission" date="2022-11" db="UniProtKB">
        <authorList>
            <consortium name="WormBaseParasite"/>
        </authorList>
    </citation>
    <scope>IDENTIFICATION</scope>
</reference>
<name>A0AC35FER3_9BILA</name>
<sequence>HDVCAWIKKFFRELRQPLFANRETKLIQFVEDLHGDMLVGAFLSILDRLPASHMGTLGYLMRCLQEIAESSHLHQMTVENLATVFAPSLFRGIQEKETKMSKKRNGSQENLLRTLKRNNDLQVQVVKVLIENAEKIGAAKDCYKASRSASDAKNKERKLIASSLQRHAEAAKPPTCHPYGGAQMKINAALLKKNSRSTTNLSNEPSTSSLISHRNSDDDSINSPRKAKQGRSNSVVRMVKNFKKSLTNLTSDAFMSTPDPPGLANKRIPMPTYHQQTPITQSVSMDPSTTTSSDDTISDFVRRKHPEYVGVNFQEIRKVMSPKDSKKRPPIPSFDNRLSSNDEKKENEQEIENSTKKSTILRKRSSSGSKKPMGLSNATNIQRAATQMNKRDQPLKVDRSRRSTAPVKTSIKRMQPNSKASGLTLSRKARSFQRRSSSRKSGSNTSTSSSDFENSNDINSQDILEQKGIDARRRRRMKKKENSESLTNVYNSSTILTTPNSPKTVQNSISPVLSVTTKSINANIEPTSDLPLTSDISSPELQRAVPALVSSLTPQSSMISLITKKKATPPLSIDVNVTPQREPLPLITPSPDSGCSLASSKQLQTDSDHIFVKPELPKRFIRPAQVDIRPTGTSIYFPTESSLAKQKSPVRKSPLPHISARRSSSAASSSTRATSKSPSRQARPRIIPASPSDHKTFDFNVNDTVFNGTEKQMILNSTTNDECHFPEIGRPSIAQIKGTGVVNRRIQQFKKLSNVSTRPTYGTISENNSNFVKPMGKPASHGLLWKKTNITDSIAEQPTKLRRFAAAKAVEQRTPIKKTIVKKKEDLTRRKALMDAMSKLSLRSPLKNLKGSTPQKLLIETRTPSPNLPAASKRYASVRLRSPSPFERFKRENGGFYVVKDSKSHQFGSSRAKSVTSIYSTQQNFRDSLRPSVSATSQISSSRIKNVECGTIVSKYPKNS</sequence>
<evidence type="ECO:0000313" key="2">
    <source>
        <dbReference type="WBParaSite" id="PS1159_v2.g1607.t1"/>
    </source>
</evidence>
<organism evidence="1 2">
    <name type="scientific">Panagrolaimus sp. PS1159</name>
    <dbReference type="NCBI Taxonomy" id="55785"/>
    <lineage>
        <taxon>Eukaryota</taxon>
        <taxon>Metazoa</taxon>
        <taxon>Ecdysozoa</taxon>
        <taxon>Nematoda</taxon>
        <taxon>Chromadorea</taxon>
        <taxon>Rhabditida</taxon>
        <taxon>Tylenchina</taxon>
        <taxon>Panagrolaimomorpha</taxon>
        <taxon>Panagrolaimoidea</taxon>
        <taxon>Panagrolaimidae</taxon>
        <taxon>Panagrolaimus</taxon>
    </lineage>
</organism>
<accession>A0AC35FER3</accession>
<dbReference type="Proteomes" id="UP000887580">
    <property type="component" value="Unplaced"/>
</dbReference>
<evidence type="ECO:0000313" key="1">
    <source>
        <dbReference type="Proteomes" id="UP000887580"/>
    </source>
</evidence>
<dbReference type="WBParaSite" id="PS1159_v2.g1607.t1">
    <property type="protein sequence ID" value="PS1159_v2.g1607.t1"/>
    <property type="gene ID" value="PS1159_v2.g1607"/>
</dbReference>
<proteinExistence type="predicted"/>
<protein>
    <submittedName>
        <fullName evidence="2">Rho-GAP domain-containing protein</fullName>
    </submittedName>
</protein>